<dbReference type="SMART" id="SM00320">
    <property type="entry name" value="WD40"/>
    <property type="match status" value="6"/>
</dbReference>
<evidence type="ECO:0000259" key="7">
    <source>
        <dbReference type="PROSITE" id="PS51394"/>
    </source>
</evidence>
<dbReference type="PROSITE" id="PS51396">
    <property type="entry name" value="PUL"/>
    <property type="match status" value="1"/>
</dbReference>
<dbReference type="Pfam" id="PF09070">
    <property type="entry name" value="PFU"/>
    <property type="match status" value="1"/>
</dbReference>
<dbReference type="InParanoid" id="A0A7C8IPP8"/>
<dbReference type="AlphaFoldDB" id="A0A7C8IPP8"/>
<dbReference type="PROSITE" id="PS50294">
    <property type="entry name" value="WD_REPEATS_REGION"/>
    <property type="match status" value="2"/>
</dbReference>
<evidence type="ECO:0000256" key="1">
    <source>
        <dbReference type="ARBA" id="ARBA00004496"/>
    </source>
</evidence>
<dbReference type="PANTHER" id="PTHR19849">
    <property type="entry name" value="PHOSPHOLIPASE A-2-ACTIVATING PROTEIN"/>
    <property type="match status" value="1"/>
</dbReference>
<comment type="subcellular location">
    <subcellularLocation>
        <location evidence="1">Cytoplasm</location>
    </subcellularLocation>
</comment>
<dbReference type="PROSITE" id="PS50082">
    <property type="entry name" value="WD_REPEATS_2"/>
    <property type="match status" value="4"/>
</dbReference>
<evidence type="ECO:0000256" key="4">
    <source>
        <dbReference type="ARBA" id="ARBA00022737"/>
    </source>
</evidence>
<evidence type="ECO:0008006" key="11">
    <source>
        <dbReference type="Google" id="ProtNLM"/>
    </source>
</evidence>
<reference evidence="9 10" key="1">
    <citation type="submission" date="2019-12" db="EMBL/GenBank/DDBJ databases">
        <title>Draft genome sequence of the ascomycete Xylaria multiplex DSM 110363.</title>
        <authorList>
            <person name="Buettner E."/>
            <person name="Kellner H."/>
        </authorList>
    </citation>
    <scope>NUCLEOTIDE SEQUENCE [LARGE SCALE GENOMIC DNA]</scope>
    <source>
        <strain evidence="9 10">DSM 110363</strain>
    </source>
</reference>
<comment type="caution">
    <text evidence="9">The sequence shown here is derived from an EMBL/GenBank/DDBJ whole genome shotgun (WGS) entry which is preliminary data.</text>
</comment>
<name>A0A7C8IPP8_9PEZI</name>
<dbReference type="CDD" id="cd00200">
    <property type="entry name" value="WD40"/>
    <property type="match status" value="1"/>
</dbReference>
<sequence length="757" mass="81487">MSDFRLSAQLAAHEADVRGVSFPAPDLVLSASRDRSVRAWSRTASSPPAFESHIVTQGSDFVNSLTCLPPSSAFPKGLVISAGNDTIIDVRSVTAGPSDNAERLLIGHAQNICALAVVPGSRFIVSGSWDSTARIWSVAKWETEVVLAGHEAAVWDVLPLSEKLIVTGCADKNIRVFDLGKAVAGQVEARSTIYTPDVVRALCQVPKGHPSGADIASASNDGIIRLWKLNGQNVGELRGHESFIYSLTSLPSGELVSSGEDRTVRIWRGSECVQTITHPAISVWSVAVCPATGDIVSGASDGIVRIFSRSAERVASPETLAHFDESIKSSSIPQQQIGNVQMIKEDDGSVTAHQWSIGQQQWVNIGTVVNTVGSSGRKVEYEGQSYDYVFDVAIEEGQPSLKLPYNLSENPYSRAQKFIDNYELSQNYLDQIAQFIISNTEGATIGQRDDDSSGPDPYGTESRYRPSEETNTPKILPVRDYLDITAAKYEPIFRKILSVSSELEAAGRKSISLNPTARNALDTLRQTLESNKPVTDEFTISLVVMMCTQWDYKDRVAPLDLLRCTATSAATAKFRSPGGDDSLVKIAISAALEGVPDGVEINENSVVMALRTIANLFKTAEGRKLLVQPTEVSSALKFIGRVVGLKGQSTIGPFNRNLLLALTTVAINYAVLASKQLGSISTENQIRLISPLALILQRQSESEVVYRALVAVGTLITVIGKAAPEAKSLSSSIKAAKARVSEARVQTIANECLSLLA</sequence>
<keyword evidence="3 5" id="KW-0853">WD repeat</keyword>
<evidence type="ECO:0000256" key="2">
    <source>
        <dbReference type="ARBA" id="ARBA00022490"/>
    </source>
</evidence>
<dbReference type="OrthoDB" id="10265988at2759"/>
<feature type="domain" description="PFU" evidence="7">
    <location>
        <begin position="354"/>
        <end position="450"/>
    </location>
</feature>
<evidence type="ECO:0000259" key="8">
    <source>
        <dbReference type="PROSITE" id="PS51396"/>
    </source>
</evidence>
<dbReference type="Proteomes" id="UP000481858">
    <property type="component" value="Unassembled WGS sequence"/>
</dbReference>
<keyword evidence="2" id="KW-0963">Cytoplasm</keyword>
<accession>A0A7C8IPP8</accession>
<dbReference type="InterPro" id="IPR001680">
    <property type="entry name" value="WD40_rpt"/>
</dbReference>
<dbReference type="PRINTS" id="PR00320">
    <property type="entry name" value="GPROTEINBRPT"/>
</dbReference>
<dbReference type="InterPro" id="IPR015155">
    <property type="entry name" value="PFU"/>
</dbReference>
<dbReference type="GO" id="GO:0005737">
    <property type="term" value="C:cytoplasm"/>
    <property type="evidence" value="ECO:0007669"/>
    <property type="project" value="UniProtKB-SubCell"/>
</dbReference>
<dbReference type="InterPro" id="IPR036322">
    <property type="entry name" value="WD40_repeat_dom_sf"/>
</dbReference>
<dbReference type="InterPro" id="IPR015943">
    <property type="entry name" value="WD40/YVTN_repeat-like_dom_sf"/>
</dbReference>
<dbReference type="InterPro" id="IPR038122">
    <property type="entry name" value="PFU_sf"/>
</dbReference>
<dbReference type="FunFam" id="2.130.10.10:FF:000236">
    <property type="entry name" value="Polyubiquitin binding protein (Doa1/Ufd3)"/>
    <property type="match status" value="1"/>
</dbReference>
<dbReference type="GO" id="GO:0010992">
    <property type="term" value="P:ubiquitin recycling"/>
    <property type="evidence" value="ECO:0007669"/>
    <property type="project" value="TreeGrafter"/>
</dbReference>
<feature type="repeat" description="WD" evidence="5">
    <location>
        <begin position="237"/>
        <end position="267"/>
    </location>
</feature>
<keyword evidence="4" id="KW-0677">Repeat</keyword>
<evidence type="ECO:0000256" key="3">
    <source>
        <dbReference type="ARBA" id="ARBA00022574"/>
    </source>
</evidence>
<organism evidence="9 10">
    <name type="scientific">Xylaria multiplex</name>
    <dbReference type="NCBI Taxonomy" id="323545"/>
    <lineage>
        <taxon>Eukaryota</taxon>
        <taxon>Fungi</taxon>
        <taxon>Dikarya</taxon>
        <taxon>Ascomycota</taxon>
        <taxon>Pezizomycotina</taxon>
        <taxon>Sordariomycetes</taxon>
        <taxon>Xylariomycetidae</taxon>
        <taxon>Xylariales</taxon>
        <taxon>Xylariaceae</taxon>
        <taxon>Xylaria</taxon>
    </lineage>
</organism>
<protein>
    <recommendedName>
        <fullName evidence="11">Phospholipase A-2-activating protein</fullName>
    </recommendedName>
</protein>
<dbReference type="GO" id="GO:0043130">
    <property type="term" value="F:ubiquitin binding"/>
    <property type="evidence" value="ECO:0007669"/>
    <property type="project" value="TreeGrafter"/>
</dbReference>
<keyword evidence="10" id="KW-1185">Reference proteome</keyword>
<dbReference type="SUPFAM" id="SSF50978">
    <property type="entry name" value="WD40 repeat-like"/>
    <property type="match status" value="1"/>
</dbReference>
<feature type="repeat" description="WD" evidence="5">
    <location>
        <begin position="10"/>
        <end position="41"/>
    </location>
</feature>
<dbReference type="GO" id="GO:0005634">
    <property type="term" value="C:nucleus"/>
    <property type="evidence" value="ECO:0007669"/>
    <property type="project" value="TreeGrafter"/>
</dbReference>
<evidence type="ECO:0000313" key="10">
    <source>
        <dbReference type="Proteomes" id="UP000481858"/>
    </source>
</evidence>
<dbReference type="PROSITE" id="PS51394">
    <property type="entry name" value="PFU"/>
    <property type="match status" value="1"/>
</dbReference>
<feature type="repeat" description="WD" evidence="5">
    <location>
        <begin position="105"/>
        <end position="138"/>
    </location>
</feature>
<dbReference type="EMBL" id="WUBL01000075">
    <property type="protein sequence ID" value="KAF2967038.1"/>
    <property type="molecule type" value="Genomic_DNA"/>
</dbReference>
<dbReference type="Gene3D" id="1.25.10.10">
    <property type="entry name" value="Leucine-rich Repeat Variant"/>
    <property type="match status" value="1"/>
</dbReference>
<dbReference type="InterPro" id="IPR020472">
    <property type="entry name" value="WD40_PAC1"/>
</dbReference>
<evidence type="ECO:0000256" key="5">
    <source>
        <dbReference type="PROSITE-ProRule" id="PRU00221"/>
    </source>
</evidence>
<feature type="region of interest" description="Disordered" evidence="6">
    <location>
        <begin position="443"/>
        <end position="472"/>
    </location>
</feature>
<evidence type="ECO:0000313" key="9">
    <source>
        <dbReference type="EMBL" id="KAF2967038.1"/>
    </source>
</evidence>
<evidence type="ECO:0000256" key="6">
    <source>
        <dbReference type="SAM" id="MobiDB-lite"/>
    </source>
</evidence>
<proteinExistence type="predicted"/>
<feature type="domain" description="PUL" evidence="8">
    <location>
        <begin position="474"/>
        <end position="755"/>
    </location>
</feature>
<dbReference type="InterPro" id="IPR011989">
    <property type="entry name" value="ARM-like"/>
</dbReference>
<gene>
    <name evidence="9" type="ORF">GQX73_g6545</name>
</gene>
<dbReference type="Gene3D" id="3.10.20.870">
    <property type="entry name" value="PFU (PLAA family ubiquitin binding), C-terminal domain"/>
    <property type="match status" value="1"/>
</dbReference>
<dbReference type="PANTHER" id="PTHR19849:SF0">
    <property type="entry name" value="PHOSPHOLIPASE A-2-ACTIVATING PROTEIN"/>
    <property type="match status" value="1"/>
</dbReference>
<feature type="repeat" description="WD" evidence="5">
    <location>
        <begin position="209"/>
        <end position="230"/>
    </location>
</feature>
<dbReference type="InterPro" id="IPR013535">
    <property type="entry name" value="PUL_dom"/>
</dbReference>
<dbReference type="Pfam" id="PF00400">
    <property type="entry name" value="WD40"/>
    <property type="match status" value="6"/>
</dbReference>
<dbReference type="Pfam" id="PF08324">
    <property type="entry name" value="PUL"/>
    <property type="match status" value="1"/>
</dbReference>
<dbReference type="FunCoup" id="A0A7C8IPP8">
    <property type="interactions" value="1273"/>
</dbReference>
<dbReference type="Gene3D" id="2.130.10.10">
    <property type="entry name" value="YVTN repeat-like/Quinoprotein amine dehydrogenase"/>
    <property type="match status" value="1"/>
</dbReference>
<dbReference type="GO" id="GO:0043161">
    <property type="term" value="P:proteasome-mediated ubiquitin-dependent protein catabolic process"/>
    <property type="evidence" value="ECO:0007669"/>
    <property type="project" value="TreeGrafter"/>
</dbReference>